<accession>A0A316U9K2</accession>
<sequence length="130" mass="14295">MEMVHAVTSDRPKEAHKSGQISSAVSASHVPVHLAAIPPLIADQPYQFEAVLKEYRGTLSEVEARRKEAQATLAMLSSPGPDSLLVHQEPHTPPSAQHHEHETPRAPLAAIQREFAALRLEEKNLLKHTP</sequence>
<feature type="region of interest" description="Disordered" evidence="1">
    <location>
        <begin position="1"/>
        <end position="23"/>
    </location>
</feature>
<protein>
    <submittedName>
        <fullName evidence="2">Uncharacterized protein</fullName>
    </submittedName>
</protein>
<reference evidence="2 3" key="1">
    <citation type="journal article" date="2018" name="Mol. Biol. Evol.">
        <title>Broad Genomic Sampling Reveals a Smut Pathogenic Ancestry of the Fungal Clade Ustilaginomycotina.</title>
        <authorList>
            <person name="Kijpornyongpan T."/>
            <person name="Mondo S.J."/>
            <person name="Barry K."/>
            <person name="Sandor L."/>
            <person name="Lee J."/>
            <person name="Lipzen A."/>
            <person name="Pangilinan J."/>
            <person name="LaButti K."/>
            <person name="Hainaut M."/>
            <person name="Henrissat B."/>
            <person name="Grigoriev I.V."/>
            <person name="Spatafora J.W."/>
            <person name="Aime M.C."/>
        </authorList>
    </citation>
    <scope>NUCLEOTIDE SEQUENCE [LARGE SCALE GENOMIC DNA]</scope>
    <source>
        <strain evidence="2 3">MCA 4718</strain>
    </source>
</reference>
<evidence type="ECO:0000313" key="2">
    <source>
        <dbReference type="EMBL" id="PWN21161.1"/>
    </source>
</evidence>
<proteinExistence type="predicted"/>
<dbReference type="GeneID" id="37016012"/>
<name>A0A316U9K2_9BASI</name>
<evidence type="ECO:0000313" key="3">
    <source>
        <dbReference type="Proteomes" id="UP000245942"/>
    </source>
</evidence>
<organism evidence="2 3">
    <name type="scientific">Pseudomicrostroma glucosiphilum</name>
    <dbReference type="NCBI Taxonomy" id="1684307"/>
    <lineage>
        <taxon>Eukaryota</taxon>
        <taxon>Fungi</taxon>
        <taxon>Dikarya</taxon>
        <taxon>Basidiomycota</taxon>
        <taxon>Ustilaginomycotina</taxon>
        <taxon>Exobasidiomycetes</taxon>
        <taxon>Microstromatales</taxon>
        <taxon>Microstromatales incertae sedis</taxon>
        <taxon>Pseudomicrostroma</taxon>
    </lineage>
</organism>
<feature type="compositionally biased region" description="Basic and acidic residues" evidence="1">
    <location>
        <begin position="8"/>
        <end position="17"/>
    </location>
</feature>
<dbReference type="AlphaFoldDB" id="A0A316U9K2"/>
<dbReference type="EMBL" id="KZ819326">
    <property type="protein sequence ID" value="PWN21161.1"/>
    <property type="molecule type" value="Genomic_DNA"/>
</dbReference>
<dbReference type="RefSeq" id="XP_025348321.1">
    <property type="nucleotide sequence ID" value="XM_025494278.1"/>
</dbReference>
<feature type="region of interest" description="Disordered" evidence="1">
    <location>
        <begin position="77"/>
        <end position="107"/>
    </location>
</feature>
<gene>
    <name evidence="2" type="ORF">BCV69DRAFT_298938</name>
</gene>
<dbReference type="Proteomes" id="UP000245942">
    <property type="component" value="Unassembled WGS sequence"/>
</dbReference>
<keyword evidence="3" id="KW-1185">Reference proteome</keyword>
<evidence type="ECO:0000256" key="1">
    <source>
        <dbReference type="SAM" id="MobiDB-lite"/>
    </source>
</evidence>